<dbReference type="InterPro" id="IPR050678">
    <property type="entry name" value="DNA_Partitioning_ATPase"/>
</dbReference>
<feature type="domain" description="SRP54-type proteins GTP-binding" evidence="3">
    <location>
        <begin position="13"/>
        <end position="161"/>
    </location>
</feature>
<evidence type="ECO:0000256" key="2">
    <source>
        <dbReference type="ARBA" id="ARBA00023134"/>
    </source>
</evidence>
<dbReference type="RefSeq" id="WP_231317621.1">
    <property type="nucleotide sequence ID" value="NZ_CP088156.1"/>
</dbReference>
<evidence type="ECO:0000256" key="1">
    <source>
        <dbReference type="ARBA" id="ARBA00022741"/>
    </source>
</evidence>
<proteinExistence type="predicted"/>
<dbReference type="InterPro" id="IPR002586">
    <property type="entry name" value="CobQ/CobB/MinD/ParA_Nub-bd_dom"/>
</dbReference>
<evidence type="ECO:0000259" key="3">
    <source>
        <dbReference type="SMART" id="SM00962"/>
    </source>
</evidence>
<reference evidence="4" key="1">
    <citation type="journal article" date="2024" name="Antonie Van Leeuwenhoek">
        <title>Bradyrhizobium ontarionense sp. nov., a novel bacterial symbiont isolated from Aeschynomene indica (Indian jointvetch), harbours photosynthesis, nitrogen fixation and nitrous oxide (N2O) reductase genes.</title>
        <authorList>
            <person name="Bromfield E.S.P."/>
            <person name="Cloutier S."/>
        </authorList>
    </citation>
    <scope>NUCLEOTIDE SEQUENCE</scope>
    <source>
        <strain evidence="4">A19</strain>
    </source>
</reference>
<dbReference type="CDD" id="cd02042">
    <property type="entry name" value="ParAB_family"/>
    <property type="match status" value="1"/>
</dbReference>
<dbReference type="Proteomes" id="UP001431010">
    <property type="component" value="Chromosome"/>
</dbReference>
<dbReference type="InterPro" id="IPR000897">
    <property type="entry name" value="SRP54_GTPase_dom"/>
</dbReference>
<keyword evidence="5" id="KW-1185">Reference proteome</keyword>
<keyword evidence="2" id="KW-0342">GTP-binding</keyword>
<dbReference type="PIRSF" id="PIRSF009320">
    <property type="entry name" value="Nuc_binding_HP_1000"/>
    <property type="match status" value="1"/>
</dbReference>
<organism evidence="4 5">
    <name type="scientific">Bradyrhizobium ontarionense</name>
    <dbReference type="NCBI Taxonomy" id="2898149"/>
    <lineage>
        <taxon>Bacteria</taxon>
        <taxon>Pseudomonadati</taxon>
        <taxon>Pseudomonadota</taxon>
        <taxon>Alphaproteobacteria</taxon>
        <taxon>Hyphomicrobiales</taxon>
        <taxon>Nitrobacteraceae</taxon>
        <taxon>Bradyrhizobium</taxon>
    </lineage>
</organism>
<accession>A0ABY3R3S2</accession>
<dbReference type="EMBL" id="CP088156">
    <property type="protein sequence ID" value="UFZ01828.1"/>
    <property type="molecule type" value="Genomic_DNA"/>
</dbReference>
<keyword evidence="1" id="KW-0547">Nucleotide-binding</keyword>
<dbReference type="PANTHER" id="PTHR13696:SF96">
    <property type="entry name" value="COBQ_COBB_MIND_PARA NUCLEOTIDE BINDING DOMAIN-CONTAINING PROTEIN"/>
    <property type="match status" value="1"/>
</dbReference>
<gene>
    <name evidence="4" type="ORF">LQG66_21190</name>
</gene>
<name>A0ABY3R3S2_9BRAD</name>
<evidence type="ECO:0000313" key="4">
    <source>
        <dbReference type="EMBL" id="UFZ01828.1"/>
    </source>
</evidence>
<evidence type="ECO:0000313" key="5">
    <source>
        <dbReference type="Proteomes" id="UP001431010"/>
    </source>
</evidence>
<dbReference type="Gene3D" id="3.40.50.300">
    <property type="entry name" value="P-loop containing nucleotide triphosphate hydrolases"/>
    <property type="match status" value="1"/>
</dbReference>
<protein>
    <submittedName>
        <fullName evidence="4">ParA family protein</fullName>
    </submittedName>
</protein>
<dbReference type="PANTHER" id="PTHR13696">
    <property type="entry name" value="P-LOOP CONTAINING NUCLEOSIDE TRIPHOSPHATE HYDROLASE"/>
    <property type="match status" value="1"/>
</dbReference>
<dbReference type="Pfam" id="PF01656">
    <property type="entry name" value="CbiA"/>
    <property type="match status" value="1"/>
</dbReference>
<dbReference type="SUPFAM" id="SSF52540">
    <property type="entry name" value="P-loop containing nucleoside triphosphate hydrolases"/>
    <property type="match status" value="1"/>
</dbReference>
<sequence>MATIITVAQRKGGVGKTTMAICVAAEFGRRGYDVALVDVDPQRSACHWAEPGNLEIPVYELGLEETPVAAWAREVRQIKANLLVLDTAPTEREMGATIALADLILVPCTASGLDIEATAHTMTIINAVRRRRSKPVKVLLVPNRIDRRTLEGRQLVDELRQFKEPLAPSVASRSAFVRAFSVGQSVASYAPGQAADHDIRALADVIEKVLPKRK</sequence>
<dbReference type="SMART" id="SM00962">
    <property type="entry name" value="SRP54"/>
    <property type="match status" value="1"/>
</dbReference>
<dbReference type="InterPro" id="IPR027417">
    <property type="entry name" value="P-loop_NTPase"/>
</dbReference>